<dbReference type="Proteomes" id="UP000029725">
    <property type="component" value="Unassembled WGS sequence"/>
</dbReference>
<evidence type="ECO:0000256" key="4">
    <source>
        <dbReference type="ARBA" id="ARBA00023134"/>
    </source>
</evidence>
<dbReference type="OrthoDB" id="9984778at2759"/>
<accession>A0A098VY63</accession>
<reference evidence="7 8" key="1">
    <citation type="submission" date="2014-04" db="EMBL/GenBank/DDBJ databases">
        <title>A new species of microsporidia sheds light on the evolution of extreme parasitism.</title>
        <authorList>
            <person name="Haag K.L."/>
            <person name="James T.Y."/>
            <person name="Larsson R."/>
            <person name="Schaer T.M."/>
            <person name="Refardt D."/>
            <person name="Pombert J.-F."/>
            <person name="Ebert D."/>
        </authorList>
    </citation>
    <scope>NUCLEOTIDE SEQUENCE [LARGE SCALE GENOMIC DNA]</scope>
    <source>
        <strain evidence="7 8">UGP3</strain>
        <tissue evidence="7">Spores</tissue>
    </source>
</reference>
<protein>
    <submittedName>
        <fullName evidence="7">Transmembrane GTPase fzo1</fullName>
    </submittedName>
</protein>
<evidence type="ECO:0000259" key="6">
    <source>
        <dbReference type="Pfam" id="PF00350"/>
    </source>
</evidence>
<dbReference type="GO" id="GO:0008053">
    <property type="term" value="P:mitochondrial fusion"/>
    <property type="evidence" value="ECO:0007669"/>
    <property type="project" value="TreeGrafter"/>
</dbReference>
<dbReference type="CDD" id="cd00882">
    <property type="entry name" value="Ras_like_GTPase"/>
    <property type="match status" value="1"/>
</dbReference>
<dbReference type="Pfam" id="PF00350">
    <property type="entry name" value="Dynamin_N"/>
    <property type="match status" value="1"/>
</dbReference>
<evidence type="ECO:0000313" key="8">
    <source>
        <dbReference type="Proteomes" id="UP000029725"/>
    </source>
</evidence>
<keyword evidence="3" id="KW-0378">Hydrolase</keyword>
<keyword evidence="4" id="KW-0342">GTP-binding</keyword>
<dbReference type="InterPro" id="IPR027094">
    <property type="entry name" value="Mitofusin_fam"/>
</dbReference>
<keyword evidence="2" id="KW-0547">Nucleotide-binding</keyword>
<keyword evidence="8" id="KW-1185">Reference proteome</keyword>
<comment type="subcellular location">
    <subcellularLocation>
        <location evidence="1">Membrane</location>
    </subcellularLocation>
</comment>
<keyword evidence="7" id="KW-0812">Transmembrane</keyword>
<dbReference type="InterPro" id="IPR045063">
    <property type="entry name" value="Dynamin_N"/>
</dbReference>
<dbReference type="SUPFAM" id="SSF52540">
    <property type="entry name" value="P-loop containing nucleoside triphosphate hydrolases"/>
    <property type="match status" value="1"/>
</dbReference>
<organism evidence="7 8">
    <name type="scientific">Mitosporidium daphniae</name>
    <dbReference type="NCBI Taxonomy" id="1485682"/>
    <lineage>
        <taxon>Eukaryota</taxon>
        <taxon>Fungi</taxon>
        <taxon>Fungi incertae sedis</taxon>
        <taxon>Microsporidia</taxon>
        <taxon>Mitosporidium</taxon>
    </lineage>
</organism>
<dbReference type="InterPro" id="IPR027417">
    <property type="entry name" value="P-loop_NTPase"/>
</dbReference>
<keyword evidence="5" id="KW-0472">Membrane</keyword>
<dbReference type="GO" id="GO:0051646">
    <property type="term" value="P:mitochondrion localization"/>
    <property type="evidence" value="ECO:0007669"/>
    <property type="project" value="TreeGrafter"/>
</dbReference>
<sequence>MQASVILPSKVHVATERNVVPNLDIDAFNQFSSFPSTLVSPSFSTPSSHHREETLVTESTYETRKQSLMKLLNETLDIVSDLESKIEISAPGQNHNGSGGESLSFPSSFTFRFPIRSGQIKILHLSLPPSARSPQLSILEDDLMTRRLLLLKLHSTLTHIERLKLRLLDSSVRILVTGDVNSGKSTLINALLGLPEFLVIDQQPCTSAYCEVVLDHPCTFDPQLPVHAIPRLEGYSPEDKSSFRAISTSEMQHLSAGSIDSILEDGIERPYAWFRIFLQNSSNLEFFSASQQEKAADSSDILPFSCSIIDSPGLNHDTFQTMSLFARQDDIDILIFASEFLNEASREKEKIFIVVNKFDDIKDKQKCRRIVMQQIANLLPATYKDADRLVHFVSAKDACHSGSAGPAHQDLSENFVQFLKSLSSWATSPELRAKTKLGPPATFIGALLNDILYLSLFNISAVEAEIRRIVAIAAQETPLEEKLAKSASFFVDPSYLDCEGDIAARAALSASLEQLGALVDGGGLLVSARLVQVSGAQWPGSFALFSIPGWICAFSKTLEAVVVSQLAICKSISVGHGCEGASRIHIKARQILPEIFDRSNLDELASQAASSGKFSDLANSPTCHTPDLSAFKISGWAILLDIRSELFQIATCFGTLGAVTGLTGLAFRLGLSSTLGTIAETYFKYGHMTRSHGHGSSGRGIFSPSLALGSVLIAAIGFGAITLSRESLGIDSKPDSTPSPGRFETHLREKVATSIVKKLQSSCWKEYESAALATITRDATRASVLDVQTRFQIHLAACTRRQASREAYISLLEDRHAYFRGLQRKCNVLLTELEATAPGY</sequence>
<dbReference type="GO" id="GO:0005741">
    <property type="term" value="C:mitochondrial outer membrane"/>
    <property type="evidence" value="ECO:0007669"/>
    <property type="project" value="TreeGrafter"/>
</dbReference>
<comment type="caution">
    <text evidence="7">The sequence shown here is derived from an EMBL/GenBank/DDBJ whole genome shotgun (WGS) entry which is preliminary data.</text>
</comment>
<proteinExistence type="predicted"/>
<dbReference type="GO" id="GO:0005525">
    <property type="term" value="F:GTP binding"/>
    <property type="evidence" value="ECO:0007669"/>
    <property type="project" value="UniProtKB-KW"/>
</dbReference>
<dbReference type="GO" id="GO:0003924">
    <property type="term" value="F:GTPase activity"/>
    <property type="evidence" value="ECO:0007669"/>
    <property type="project" value="InterPro"/>
</dbReference>
<dbReference type="AlphaFoldDB" id="A0A098VY63"/>
<evidence type="ECO:0000256" key="1">
    <source>
        <dbReference type="ARBA" id="ARBA00004370"/>
    </source>
</evidence>
<evidence type="ECO:0000256" key="2">
    <source>
        <dbReference type="ARBA" id="ARBA00022741"/>
    </source>
</evidence>
<dbReference type="Gene3D" id="3.40.50.300">
    <property type="entry name" value="P-loop containing nucleotide triphosphate hydrolases"/>
    <property type="match status" value="1"/>
</dbReference>
<dbReference type="EMBL" id="JMKJ01000044">
    <property type="protein sequence ID" value="KGG52716.1"/>
    <property type="molecule type" value="Genomic_DNA"/>
</dbReference>
<evidence type="ECO:0000256" key="3">
    <source>
        <dbReference type="ARBA" id="ARBA00022801"/>
    </source>
</evidence>
<dbReference type="PANTHER" id="PTHR10465">
    <property type="entry name" value="TRANSMEMBRANE GTPASE FZO1"/>
    <property type="match status" value="1"/>
</dbReference>
<evidence type="ECO:0000256" key="5">
    <source>
        <dbReference type="ARBA" id="ARBA00023136"/>
    </source>
</evidence>
<dbReference type="PANTHER" id="PTHR10465:SF0">
    <property type="entry name" value="SARCALUMENIN"/>
    <property type="match status" value="1"/>
</dbReference>
<dbReference type="GeneID" id="25258398"/>
<evidence type="ECO:0000313" key="7">
    <source>
        <dbReference type="EMBL" id="KGG52716.1"/>
    </source>
</evidence>
<dbReference type="RefSeq" id="XP_013239181.1">
    <property type="nucleotide sequence ID" value="XM_013383727.1"/>
</dbReference>
<gene>
    <name evidence="7" type="ORF">DI09_13p50</name>
</gene>
<feature type="domain" description="Dynamin N-terminal" evidence="6">
    <location>
        <begin position="174"/>
        <end position="354"/>
    </location>
</feature>
<name>A0A098VY63_9MICR</name>
<dbReference type="HOGENOM" id="CLU_011752_0_0_1"/>
<dbReference type="VEuPathDB" id="MicrosporidiaDB:DI09_13p50"/>